<dbReference type="PANTHER" id="PTHR43293">
    <property type="entry name" value="ACETATE COA-TRANSFERASE YDIF"/>
    <property type="match status" value="1"/>
</dbReference>
<dbReference type="PIRSF" id="PIRSF000858">
    <property type="entry name" value="SCOT-t"/>
    <property type="match status" value="1"/>
</dbReference>
<dbReference type="OrthoDB" id="9805230at2"/>
<dbReference type="AlphaFoldDB" id="A0A1W2E6X7"/>
<dbReference type="GO" id="GO:0008410">
    <property type="term" value="F:CoA-transferase activity"/>
    <property type="evidence" value="ECO:0007669"/>
    <property type="project" value="InterPro"/>
</dbReference>
<feature type="active site" description="5-glutamyl coenzyme A thioester intermediate" evidence="4">
    <location>
        <position position="325"/>
    </location>
</feature>
<keyword evidence="6" id="KW-1185">Reference proteome</keyword>
<evidence type="ECO:0000256" key="2">
    <source>
        <dbReference type="ARBA" id="ARBA00022679"/>
    </source>
</evidence>
<dbReference type="Pfam" id="PF01144">
    <property type="entry name" value="CoA_trans"/>
    <property type="match status" value="1"/>
</dbReference>
<dbReference type="PANTHER" id="PTHR43293:SF1">
    <property type="entry name" value="ACETATE COA-TRANSFERASE YDIF"/>
    <property type="match status" value="1"/>
</dbReference>
<gene>
    <name evidence="5" type="ORF">SAMN04488500_12171</name>
</gene>
<evidence type="ECO:0000256" key="4">
    <source>
        <dbReference type="PIRSR" id="PIRSR000858-1"/>
    </source>
</evidence>
<evidence type="ECO:0000256" key="1">
    <source>
        <dbReference type="ARBA" id="ARBA00007154"/>
    </source>
</evidence>
<dbReference type="STRING" id="112901.SAMN04488500_12171"/>
<dbReference type="SMART" id="SM00882">
    <property type="entry name" value="CoA_trans"/>
    <property type="match status" value="2"/>
</dbReference>
<dbReference type="EMBL" id="FWXI01000021">
    <property type="protein sequence ID" value="SMD05533.1"/>
    <property type="molecule type" value="Genomic_DNA"/>
</dbReference>
<dbReference type="Proteomes" id="UP000192738">
    <property type="component" value="Unassembled WGS sequence"/>
</dbReference>
<reference evidence="5 6" key="1">
    <citation type="submission" date="2017-04" db="EMBL/GenBank/DDBJ databases">
        <authorList>
            <person name="Afonso C.L."/>
            <person name="Miller P.J."/>
            <person name="Scott M.A."/>
            <person name="Spackman E."/>
            <person name="Goraichik I."/>
            <person name="Dimitrov K.M."/>
            <person name="Suarez D.L."/>
            <person name="Swayne D.E."/>
        </authorList>
    </citation>
    <scope>NUCLEOTIDE SEQUENCE [LARGE SCALE GENOMIC DNA]</scope>
    <source>
        <strain evidence="5 6">DSM 5090</strain>
    </source>
</reference>
<sequence>MAKFISAEQVIKYIKDGSTIYTPGITLGGFAEEVALEIEKSFLETGYPRDLTIYYPSGIGNRRDRGFAHLSHEGLLKRTVGGHYKGCGPALEKLVKENKVEAYNFPQGIVTTLPRNVAARRPGIISKVGLGTFVDPRLEGGKLNARTRECEDLVEVIQLENEEWLYYKAPKFDIAIIRGSVADENGNISLYRESYFLEQLSVAQAAKACGGIVIAQVEQVVKAGTLHPKEVKVPGIMVDYVVVAKSENHWQTGQTYFNPVFCGDIKVPLDSIKAAPLDERKVIARRADMELFPGAVINIGVGIPEVASAVTAEEGISHNLHMTTEAGGVGGLPAGMHDFGCCYNADAIIEMGHQFDFFNGGGIDVAILGIAQVDRHGNVNVSQVNGEPIGCGGFIDITQNAKKVVFCGTFTAGGLKEQIADRKLNIVQEGRSKKFLADVEQVTFSGKYAVSVGQNVMYVTERAVFELTPEGVELIEIAPGIDLDKDVLELMDFRPIIRNVKTMAPEIFQELPGVVAKVFQSRNSL</sequence>
<organism evidence="5 6">
    <name type="scientific">Sporomusa malonica</name>
    <dbReference type="NCBI Taxonomy" id="112901"/>
    <lineage>
        <taxon>Bacteria</taxon>
        <taxon>Bacillati</taxon>
        <taxon>Bacillota</taxon>
        <taxon>Negativicutes</taxon>
        <taxon>Selenomonadales</taxon>
        <taxon>Sporomusaceae</taxon>
        <taxon>Sporomusa</taxon>
    </lineage>
</organism>
<proteinExistence type="inferred from homology"/>
<dbReference type="Gene3D" id="3.40.1080.10">
    <property type="entry name" value="Glutaconate Coenzyme A-transferase"/>
    <property type="match status" value="2"/>
</dbReference>
<protein>
    <submittedName>
        <fullName evidence="5">Propionate CoA-transferase</fullName>
    </submittedName>
</protein>
<comment type="similarity">
    <text evidence="1 3">Belongs to the 3-oxoacid CoA-transferase family.</text>
</comment>
<dbReference type="SUPFAM" id="SSF100950">
    <property type="entry name" value="NagB/RpiA/CoA transferase-like"/>
    <property type="match status" value="2"/>
</dbReference>
<name>A0A1W2E6X7_9FIRM</name>
<dbReference type="RefSeq" id="WP_084577632.1">
    <property type="nucleotide sequence ID" value="NZ_CP155572.1"/>
</dbReference>
<dbReference type="InterPro" id="IPR004165">
    <property type="entry name" value="CoA_trans_fam_I"/>
</dbReference>
<evidence type="ECO:0000313" key="6">
    <source>
        <dbReference type="Proteomes" id="UP000192738"/>
    </source>
</evidence>
<dbReference type="InterPro" id="IPR014388">
    <property type="entry name" value="3-oxoacid_CoA-transferase"/>
</dbReference>
<evidence type="ECO:0000313" key="5">
    <source>
        <dbReference type="EMBL" id="SMD05533.1"/>
    </source>
</evidence>
<dbReference type="InterPro" id="IPR037171">
    <property type="entry name" value="NagB/RpiA_transferase-like"/>
</dbReference>
<dbReference type="GO" id="GO:0046952">
    <property type="term" value="P:ketone body catabolic process"/>
    <property type="evidence" value="ECO:0007669"/>
    <property type="project" value="InterPro"/>
</dbReference>
<accession>A0A1W2E6X7</accession>
<keyword evidence="2 3" id="KW-0808">Transferase</keyword>
<evidence type="ECO:0000256" key="3">
    <source>
        <dbReference type="PIRNR" id="PIRNR000858"/>
    </source>
</evidence>